<keyword evidence="4" id="KW-0677">Repeat</keyword>
<dbReference type="PROSITE" id="PS50089">
    <property type="entry name" value="ZF_RING_2"/>
    <property type="match status" value="1"/>
</dbReference>
<evidence type="ECO:0000313" key="12">
    <source>
        <dbReference type="Proteomes" id="UP000054359"/>
    </source>
</evidence>
<dbReference type="InterPro" id="IPR044066">
    <property type="entry name" value="TRIAD_supradom"/>
</dbReference>
<keyword evidence="5 8" id="KW-0863">Zinc-finger</keyword>
<dbReference type="Pfam" id="PF13445">
    <property type="entry name" value="zf-RING_UBOX"/>
    <property type="match status" value="1"/>
</dbReference>
<dbReference type="STRING" id="407821.A0A087UQY2"/>
<dbReference type="InterPro" id="IPR017907">
    <property type="entry name" value="Znf_RING_CS"/>
</dbReference>
<dbReference type="CDD" id="cd20345">
    <property type="entry name" value="BRcat_RBR_HOIL1"/>
    <property type="match status" value="1"/>
</dbReference>
<reference evidence="11 12" key="1">
    <citation type="submission" date="2013-11" db="EMBL/GenBank/DDBJ databases">
        <title>Genome sequencing of Stegodyphus mimosarum.</title>
        <authorList>
            <person name="Bechsgaard J."/>
        </authorList>
    </citation>
    <scope>NUCLEOTIDE SEQUENCE [LARGE SCALE GENOMIC DNA]</scope>
</reference>
<dbReference type="InterPro" id="IPR013083">
    <property type="entry name" value="Znf_RING/FYVE/PHD"/>
</dbReference>
<gene>
    <name evidence="11" type="ORF">X975_03245</name>
</gene>
<feature type="domain" description="RING-type" evidence="9">
    <location>
        <begin position="122"/>
        <end position="164"/>
    </location>
</feature>
<evidence type="ECO:0000256" key="2">
    <source>
        <dbReference type="ARBA" id="ARBA00022679"/>
    </source>
</evidence>
<dbReference type="GO" id="GO:0008270">
    <property type="term" value="F:zinc ion binding"/>
    <property type="evidence" value="ECO:0007669"/>
    <property type="project" value="UniProtKB-KW"/>
</dbReference>
<evidence type="ECO:0000256" key="6">
    <source>
        <dbReference type="ARBA" id="ARBA00022786"/>
    </source>
</evidence>
<dbReference type="OMA" id="SICHTEI"/>
<proteinExistence type="predicted"/>
<evidence type="ECO:0000256" key="7">
    <source>
        <dbReference type="ARBA" id="ARBA00022833"/>
    </source>
</evidence>
<dbReference type="PANTHER" id="PTHR22770:SF13">
    <property type="entry name" value="RING-TYPE DOMAIN-CONTAINING PROTEIN"/>
    <property type="match status" value="1"/>
</dbReference>
<dbReference type="InterPro" id="IPR047558">
    <property type="entry name" value="BRcat_RBR_HOIL1"/>
</dbReference>
<organism evidence="11 12">
    <name type="scientific">Stegodyphus mimosarum</name>
    <name type="common">African social velvet spider</name>
    <dbReference type="NCBI Taxonomy" id="407821"/>
    <lineage>
        <taxon>Eukaryota</taxon>
        <taxon>Metazoa</taxon>
        <taxon>Ecdysozoa</taxon>
        <taxon>Arthropoda</taxon>
        <taxon>Chelicerata</taxon>
        <taxon>Arachnida</taxon>
        <taxon>Araneae</taxon>
        <taxon>Araneomorphae</taxon>
        <taxon>Entelegynae</taxon>
        <taxon>Eresoidea</taxon>
        <taxon>Eresidae</taxon>
        <taxon>Stegodyphus</taxon>
    </lineage>
</organism>
<protein>
    <submittedName>
        <fullName evidence="11">RanBP-type and C3HC4-type zinc finger-containing protein 1</fullName>
    </submittedName>
</protein>
<evidence type="ECO:0000256" key="8">
    <source>
        <dbReference type="PROSITE-ProRule" id="PRU00175"/>
    </source>
</evidence>
<dbReference type="SMART" id="SM00184">
    <property type="entry name" value="RING"/>
    <property type="match status" value="1"/>
</dbReference>
<dbReference type="EMBL" id="KK121132">
    <property type="protein sequence ID" value="KFM79771.1"/>
    <property type="molecule type" value="Genomic_DNA"/>
</dbReference>
<feature type="domain" description="RING-type" evidence="10">
    <location>
        <begin position="118"/>
        <end position="325"/>
    </location>
</feature>
<evidence type="ECO:0000259" key="10">
    <source>
        <dbReference type="PROSITE" id="PS51873"/>
    </source>
</evidence>
<evidence type="ECO:0000256" key="4">
    <source>
        <dbReference type="ARBA" id="ARBA00022737"/>
    </source>
</evidence>
<evidence type="ECO:0000313" key="11">
    <source>
        <dbReference type="EMBL" id="KFM79771.1"/>
    </source>
</evidence>
<keyword evidence="3" id="KW-0479">Metal-binding</keyword>
<dbReference type="Gene3D" id="3.30.40.10">
    <property type="entry name" value="Zinc/RING finger domain, C3HC4 (zinc finger)"/>
    <property type="match status" value="1"/>
</dbReference>
<accession>A0A087UQY2</accession>
<dbReference type="GO" id="GO:0043161">
    <property type="term" value="P:proteasome-mediated ubiquitin-dependent protein catabolic process"/>
    <property type="evidence" value="ECO:0007669"/>
    <property type="project" value="TreeGrafter"/>
</dbReference>
<dbReference type="SUPFAM" id="SSF57850">
    <property type="entry name" value="RING/U-box"/>
    <property type="match status" value="3"/>
</dbReference>
<evidence type="ECO:0000256" key="1">
    <source>
        <dbReference type="ARBA" id="ARBA00004906"/>
    </source>
</evidence>
<dbReference type="GO" id="GO:0043130">
    <property type="term" value="F:ubiquitin binding"/>
    <property type="evidence" value="ECO:0007669"/>
    <property type="project" value="TreeGrafter"/>
</dbReference>
<feature type="non-terminal residue" evidence="11">
    <location>
        <position position="325"/>
    </location>
</feature>
<evidence type="ECO:0000256" key="3">
    <source>
        <dbReference type="ARBA" id="ARBA00022723"/>
    </source>
</evidence>
<dbReference type="GO" id="GO:0097039">
    <property type="term" value="P:protein linear polyubiquitination"/>
    <property type="evidence" value="ECO:0007669"/>
    <property type="project" value="TreeGrafter"/>
</dbReference>
<keyword evidence="6" id="KW-0833">Ubl conjugation pathway</keyword>
<dbReference type="InterPro" id="IPR001841">
    <property type="entry name" value="Znf_RING"/>
</dbReference>
<dbReference type="PROSITE" id="PS00518">
    <property type="entry name" value="ZF_RING_1"/>
    <property type="match status" value="1"/>
</dbReference>
<dbReference type="InterPro" id="IPR027370">
    <property type="entry name" value="Znf-RING_euk"/>
</dbReference>
<dbReference type="AlphaFoldDB" id="A0A087UQY2"/>
<dbReference type="GO" id="GO:0004842">
    <property type="term" value="F:ubiquitin-protein transferase activity"/>
    <property type="evidence" value="ECO:0007669"/>
    <property type="project" value="TreeGrafter"/>
</dbReference>
<dbReference type="GO" id="GO:0071797">
    <property type="term" value="C:LUBAC complex"/>
    <property type="evidence" value="ECO:0007669"/>
    <property type="project" value="TreeGrafter"/>
</dbReference>
<dbReference type="Proteomes" id="UP000054359">
    <property type="component" value="Unassembled WGS sequence"/>
</dbReference>
<sequence length="325" mass="37231">MSVNSVQFTAKAKNNKISILRRLSLKHRRKSKETEIDEVLNSNSDVLMASSLNDTVAENIQLENDCNTKFIEIVNASCQDEKIHGVNKEQCNSVPEESAKNYESLLEIENMDLVKNSIPFMCPVCFSDIGTSQGVILHDCLHSFCQGCLARTVEYSESTLIKCPYRDDDYSCQSCLQQREIKALVSADMYEKYLCRSITTAESLAEKSFHCKTPDCPGWCMFEDNINVFHCPVCHHYNCLNCRAIHEGFNCRQYQNRLKCQEKFDRDSEKTLEFLNKMIDDGKAMKCPKCDLILMKKWGCDWLKCSICHTEICWITKGPRWGPAG</sequence>
<keyword evidence="7" id="KW-0862">Zinc</keyword>
<dbReference type="PANTHER" id="PTHR22770">
    <property type="entry name" value="UBIQUITIN CONJUGATING ENZYME 7 INTERACTING PROTEIN-RELATED"/>
    <property type="match status" value="1"/>
</dbReference>
<evidence type="ECO:0000259" key="9">
    <source>
        <dbReference type="PROSITE" id="PS50089"/>
    </source>
</evidence>
<dbReference type="PROSITE" id="PS51873">
    <property type="entry name" value="TRIAD"/>
    <property type="match status" value="1"/>
</dbReference>
<dbReference type="InterPro" id="IPR051628">
    <property type="entry name" value="LUBAC_E3_Ligases"/>
</dbReference>
<evidence type="ECO:0000256" key="5">
    <source>
        <dbReference type="ARBA" id="ARBA00022771"/>
    </source>
</evidence>
<keyword evidence="2" id="KW-0808">Transferase</keyword>
<name>A0A087UQY2_STEMI</name>
<keyword evidence="12" id="KW-1185">Reference proteome</keyword>
<comment type="pathway">
    <text evidence="1">Protein modification; protein ubiquitination.</text>
</comment>
<dbReference type="OrthoDB" id="261960at2759"/>
<dbReference type="FunFam" id="3.30.40.10:FF:000137">
    <property type="entry name" value="RanBP-type and C3HC4-type zinc finger-containing protein 1"/>
    <property type="match status" value="1"/>
</dbReference>